<accession>A0A1K0GBR7</accession>
<dbReference type="PROSITE" id="PS51502">
    <property type="entry name" value="S_R_A_B_BARREL"/>
    <property type="match status" value="1"/>
</dbReference>
<dbReference type="SUPFAM" id="SSF54909">
    <property type="entry name" value="Dimeric alpha+beta barrel"/>
    <property type="match status" value="1"/>
</dbReference>
<dbReference type="Proteomes" id="UP000658997">
    <property type="component" value="Unassembled WGS sequence"/>
</dbReference>
<reference evidence="5" key="2">
    <citation type="submission" date="2016-04" db="EMBL/GenBank/DDBJ databases">
        <authorList>
            <person name="Guldener U."/>
            <person name="Guldener U."/>
        </authorList>
    </citation>
    <scope>NUCLEOTIDE SEQUENCE [LARGE SCALE GENOMIC DNA]</scope>
    <source>
        <strain evidence="5">UB2112</strain>
    </source>
</reference>
<evidence type="ECO:0000313" key="5">
    <source>
        <dbReference type="Proteomes" id="UP000179920"/>
    </source>
</evidence>
<dbReference type="InterPro" id="IPR013097">
    <property type="entry name" value="Dabb"/>
</dbReference>
<evidence type="ECO:0000313" key="6">
    <source>
        <dbReference type="Proteomes" id="UP000658997"/>
    </source>
</evidence>
<sequence>MPVVHIVSFKYKDSVSAEQSLELYNQFNTFKSACLYTDGKPYILDFKSSTENTSPENAGKGFHHIFISTFPSQDHVKHYLEKDPAHLAFVDKVKPALADAFIYDFEI</sequence>
<reference evidence="4" key="3">
    <citation type="submission" date="2018-08" db="EMBL/GenBank/DDBJ databases">
        <authorList>
            <person name="Guldener U."/>
        </authorList>
    </citation>
    <scope>NUCLEOTIDE SEQUENCE</scope>
    <source>
        <strain evidence="4">UB2</strain>
    </source>
</reference>
<dbReference type="PANTHER" id="PTHR33178:SF10">
    <property type="entry name" value="STRESS-RESPONSE A_B BARREL DOMAIN-CONTAINING PROTEIN"/>
    <property type="match status" value="1"/>
</dbReference>
<dbReference type="EMBL" id="LT558134">
    <property type="protein sequence ID" value="SAM85490.1"/>
    <property type="molecule type" value="Genomic_DNA"/>
</dbReference>
<dbReference type="InterPro" id="IPR011008">
    <property type="entry name" value="Dimeric_a/b-barrel"/>
</dbReference>
<comment type="subunit">
    <text evidence="1">Homodimer.</text>
</comment>
<name>A0A1K0GBR7_9BASI</name>
<dbReference type="Proteomes" id="UP000179920">
    <property type="component" value="Chromosome XVIII"/>
</dbReference>
<evidence type="ECO:0000313" key="3">
    <source>
        <dbReference type="EMBL" id="SAM85490.1"/>
    </source>
</evidence>
<dbReference type="EMBL" id="ULHB01000173">
    <property type="protein sequence ID" value="SYW84391.1"/>
    <property type="molecule type" value="Genomic_DNA"/>
</dbReference>
<keyword evidence="6" id="KW-1185">Reference proteome</keyword>
<dbReference type="Gene3D" id="3.30.70.100">
    <property type="match status" value="1"/>
</dbReference>
<feature type="domain" description="Stress-response A/B barrel" evidence="2">
    <location>
        <begin position="3"/>
        <end position="105"/>
    </location>
</feature>
<evidence type="ECO:0000313" key="4">
    <source>
        <dbReference type="EMBL" id="SYW84391.1"/>
    </source>
</evidence>
<proteinExistence type="predicted"/>
<organism evidence="3 5">
    <name type="scientific">Ustilago bromivora</name>
    <dbReference type="NCBI Taxonomy" id="307758"/>
    <lineage>
        <taxon>Eukaryota</taxon>
        <taxon>Fungi</taxon>
        <taxon>Dikarya</taxon>
        <taxon>Basidiomycota</taxon>
        <taxon>Ustilaginomycotina</taxon>
        <taxon>Ustilaginomycetes</taxon>
        <taxon>Ustilaginales</taxon>
        <taxon>Ustilaginaceae</taxon>
        <taxon>Ustilago</taxon>
    </lineage>
</organism>
<dbReference type="SMART" id="SM00886">
    <property type="entry name" value="Dabb"/>
    <property type="match status" value="1"/>
</dbReference>
<protein>
    <recommendedName>
        <fullName evidence="2">Stress-response A/B barrel domain-containing protein</fullName>
    </recommendedName>
</protein>
<dbReference type="AlphaFoldDB" id="A0A1K0GBR7"/>
<dbReference type="OrthoDB" id="1601230at2759"/>
<reference evidence="3" key="1">
    <citation type="submission" date="2016-04" db="EMBL/GenBank/DDBJ databases">
        <authorList>
            <person name="Evans L.H."/>
            <person name="Alamgir A."/>
            <person name="Owens N."/>
            <person name="Weber N.D."/>
            <person name="Virtaneva K."/>
            <person name="Barbian K."/>
            <person name="Babar A."/>
            <person name="Rosenke K."/>
        </authorList>
    </citation>
    <scope>NUCLEOTIDE SEQUENCE</scope>
    <source>
        <strain evidence="3">UB2112</strain>
    </source>
</reference>
<evidence type="ECO:0000256" key="1">
    <source>
        <dbReference type="ARBA" id="ARBA00011738"/>
    </source>
</evidence>
<gene>
    <name evidence="4" type="ORF">UBRO2_05491</name>
    <name evidence="3" type="ORF">UBRO_08058</name>
</gene>
<dbReference type="Pfam" id="PF07876">
    <property type="entry name" value="Dabb"/>
    <property type="match status" value="1"/>
</dbReference>
<dbReference type="PANTHER" id="PTHR33178">
    <property type="match status" value="1"/>
</dbReference>
<dbReference type="InterPro" id="IPR044662">
    <property type="entry name" value="HS1/DABB1-like"/>
</dbReference>
<evidence type="ECO:0000259" key="2">
    <source>
        <dbReference type="PROSITE" id="PS51502"/>
    </source>
</evidence>